<feature type="transmembrane region" description="Helical" evidence="1">
    <location>
        <begin position="184"/>
        <end position="205"/>
    </location>
</feature>
<name>A0A0C3SAA5_PHLG1</name>
<dbReference type="AlphaFoldDB" id="A0A0C3SAA5"/>
<keyword evidence="1" id="KW-1133">Transmembrane helix</keyword>
<evidence type="ECO:0000256" key="1">
    <source>
        <dbReference type="SAM" id="Phobius"/>
    </source>
</evidence>
<dbReference type="OrthoDB" id="2796521at2759"/>
<keyword evidence="1" id="KW-0812">Transmembrane</keyword>
<protein>
    <submittedName>
        <fullName evidence="2">Uncharacterized protein</fullName>
    </submittedName>
</protein>
<keyword evidence="1" id="KW-0472">Membrane</keyword>
<reference evidence="2 3" key="1">
    <citation type="journal article" date="2014" name="PLoS Genet.">
        <title>Analysis of the Phlebiopsis gigantea genome, transcriptome and secretome provides insight into its pioneer colonization strategies of wood.</title>
        <authorList>
            <person name="Hori C."/>
            <person name="Ishida T."/>
            <person name="Igarashi K."/>
            <person name="Samejima M."/>
            <person name="Suzuki H."/>
            <person name="Master E."/>
            <person name="Ferreira P."/>
            <person name="Ruiz-Duenas F.J."/>
            <person name="Held B."/>
            <person name="Canessa P."/>
            <person name="Larrondo L.F."/>
            <person name="Schmoll M."/>
            <person name="Druzhinina I.S."/>
            <person name="Kubicek C.P."/>
            <person name="Gaskell J.A."/>
            <person name="Kersten P."/>
            <person name="St John F."/>
            <person name="Glasner J."/>
            <person name="Sabat G."/>
            <person name="Splinter BonDurant S."/>
            <person name="Syed K."/>
            <person name="Yadav J."/>
            <person name="Mgbeahuruike A.C."/>
            <person name="Kovalchuk A."/>
            <person name="Asiegbu F.O."/>
            <person name="Lackner G."/>
            <person name="Hoffmeister D."/>
            <person name="Rencoret J."/>
            <person name="Gutierrez A."/>
            <person name="Sun H."/>
            <person name="Lindquist E."/>
            <person name="Barry K."/>
            <person name="Riley R."/>
            <person name="Grigoriev I.V."/>
            <person name="Henrissat B."/>
            <person name="Kues U."/>
            <person name="Berka R.M."/>
            <person name="Martinez A.T."/>
            <person name="Covert S.F."/>
            <person name="Blanchette R.A."/>
            <person name="Cullen D."/>
        </authorList>
    </citation>
    <scope>NUCLEOTIDE SEQUENCE [LARGE SCALE GENOMIC DNA]</scope>
    <source>
        <strain evidence="2 3">11061_1 CR5-6</strain>
    </source>
</reference>
<dbReference type="HOGENOM" id="CLU_1012345_0_0_1"/>
<accession>A0A0C3SAA5</accession>
<evidence type="ECO:0000313" key="3">
    <source>
        <dbReference type="Proteomes" id="UP000053257"/>
    </source>
</evidence>
<gene>
    <name evidence="2" type="ORF">PHLGIDRAFT_126633</name>
</gene>
<evidence type="ECO:0000313" key="2">
    <source>
        <dbReference type="EMBL" id="KIP09042.1"/>
    </source>
</evidence>
<keyword evidence="3" id="KW-1185">Reference proteome</keyword>
<dbReference type="EMBL" id="KN840471">
    <property type="protein sequence ID" value="KIP09042.1"/>
    <property type="molecule type" value="Genomic_DNA"/>
</dbReference>
<organism evidence="2 3">
    <name type="scientific">Phlebiopsis gigantea (strain 11061_1 CR5-6)</name>
    <name type="common">White-rot fungus</name>
    <name type="synonym">Peniophora gigantea</name>
    <dbReference type="NCBI Taxonomy" id="745531"/>
    <lineage>
        <taxon>Eukaryota</taxon>
        <taxon>Fungi</taxon>
        <taxon>Dikarya</taxon>
        <taxon>Basidiomycota</taxon>
        <taxon>Agaricomycotina</taxon>
        <taxon>Agaricomycetes</taxon>
        <taxon>Polyporales</taxon>
        <taxon>Phanerochaetaceae</taxon>
        <taxon>Phlebiopsis</taxon>
    </lineage>
</organism>
<dbReference type="Proteomes" id="UP000053257">
    <property type="component" value="Unassembled WGS sequence"/>
</dbReference>
<sequence length="275" mass="31594">MALAQRAARTLLSYPLRLCYIVLHFLREIWLFCCDLPFFLCGAPDEIAARTRKSAEERDDWVYLTVETDSGQIEERYMNGNVTPPAGHVLVKLYRGLDRLWQDSAVMAVVSLESDGGLDLGQLRLQWNLENCYAVDSTRAQIFETSVPERLSPVAVSTLTDNQFWLRVVELPSRRVQNMRAYRLQLIAACTGLAQVLSMLPILLYRHFNQALSLLYDFRELPADFREILREARCRVCRSVQAGRGDAKECHEHTSCKCIHNNRPQETVIMPKLKM</sequence>
<proteinExistence type="predicted"/>